<organism evidence="2 3">
    <name type="scientific">Solimonas terrae</name>
    <dbReference type="NCBI Taxonomy" id="1396819"/>
    <lineage>
        <taxon>Bacteria</taxon>
        <taxon>Pseudomonadati</taxon>
        <taxon>Pseudomonadota</taxon>
        <taxon>Gammaproteobacteria</taxon>
        <taxon>Nevskiales</taxon>
        <taxon>Nevskiaceae</taxon>
        <taxon>Solimonas</taxon>
    </lineage>
</organism>
<keyword evidence="3" id="KW-1185">Reference proteome</keyword>
<dbReference type="AlphaFoldDB" id="A0A6M2BUI6"/>
<dbReference type="Proteomes" id="UP000472676">
    <property type="component" value="Unassembled WGS sequence"/>
</dbReference>
<sequence length="737" mass="79681">MRQGLWGGVLLLQALVLVACGSSSPTSSNGSGATARSEPVTRYDMANACYALQSVADKSYAVRADDGNYVLSEKTPASADPFFMKPSALGKYLLYGDDASLLAVKSESGGDYGVTSVSKPADTADWTVDSTASGIFTLYSAAADRYLATDPQSASLTLVSDEGLAGQFRFAPASGCKAFPEIALDAHGTAYKGQGVDKPVLGFADVHGHVSATTFLGGAHYGAPFSRFGVTDALGNCSVQHGPDGSLDLVGNLLGPTGSPLGTHDTQGWPTFVDWPRRDALTHEATYYRWIERAWLAGLRLMVNNVVENEVLCRLESAAIAANDLGHDPSSVISDLSKLPNPAACNEMESAVKQIQFMRDMQDYIDAQEGGPGKGWFRIVETPAEARKVINDGKMAVVLGIEISHLFNCSLKQPGGLVEVVGCDEKEIDTQLNRLYDLGVRQMFPVHEFDNGFGGNGIFDGLVLNIGNFVDTGKFWQTYPCPQDDYFFSPGAEMTTAIPGPSNPLTDLLIQSTAGILPIYPSGLQCNRRTLTDLGRYAIGEMMKKKIIIEVDHLELKMKSELLDIAEQQTPVYPLVSSHGGHGGISMTQARRLLASGGYLYPSKGNGRQFVDELNKLRPLADDRYLFAMGYGADTNGLATQSGPRGADAVPVTYPFTLFRGKDWPQEFSRVQPITFDQSAVPEGHRAFDINTEGLAQYGMIADWIEAVRIEGGEPALRDLYNSAEVYLEVWERTMNR</sequence>
<protein>
    <submittedName>
        <fullName evidence="2">Peptidase M19</fullName>
    </submittedName>
</protein>
<dbReference type="InterPro" id="IPR032466">
    <property type="entry name" value="Metal_Hydrolase"/>
</dbReference>
<evidence type="ECO:0000256" key="1">
    <source>
        <dbReference type="SAM" id="SignalP"/>
    </source>
</evidence>
<feature type="signal peptide" evidence="1">
    <location>
        <begin position="1"/>
        <end position="19"/>
    </location>
</feature>
<reference evidence="2 3" key="1">
    <citation type="journal article" date="2014" name="Int. J. Syst. Evol. Microbiol.">
        <title>Solimonas terrae sp. nov., isolated from soil.</title>
        <authorList>
            <person name="Kim S.J."/>
            <person name="Moon J.Y."/>
            <person name="Weon H.Y."/>
            <person name="Ahn J.H."/>
            <person name="Chen W.M."/>
            <person name="Kwon S.W."/>
        </authorList>
    </citation>
    <scope>NUCLEOTIDE SEQUENCE [LARGE SCALE GENOMIC DNA]</scope>
    <source>
        <strain evidence="2 3">KIS83-12</strain>
    </source>
</reference>
<gene>
    <name evidence="2" type="ORF">G7Y85_15950</name>
</gene>
<dbReference type="EMBL" id="JAAMOW010000008">
    <property type="protein sequence ID" value="NGY06266.1"/>
    <property type="molecule type" value="Genomic_DNA"/>
</dbReference>
<keyword evidence="1" id="KW-0732">Signal</keyword>
<dbReference type="Gene3D" id="3.20.20.140">
    <property type="entry name" value="Metal-dependent hydrolases"/>
    <property type="match status" value="1"/>
</dbReference>
<dbReference type="PROSITE" id="PS51257">
    <property type="entry name" value="PROKAR_LIPOPROTEIN"/>
    <property type="match status" value="1"/>
</dbReference>
<dbReference type="SUPFAM" id="SSF51556">
    <property type="entry name" value="Metallo-dependent hydrolases"/>
    <property type="match status" value="1"/>
</dbReference>
<accession>A0A6M2BUI6</accession>
<evidence type="ECO:0000313" key="3">
    <source>
        <dbReference type="Proteomes" id="UP000472676"/>
    </source>
</evidence>
<dbReference type="RefSeq" id="WP_166259420.1">
    <property type="nucleotide sequence ID" value="NZ_JAAMOW010000008.1"/>
</dbReference>
<proteinExistence type="predicted"/>
<evidence type="ECO:0000313" key="2">
    <source>
        <dbReference type="EMBL" id="NGY06266.1"/>
    </source>
</evidence>
<name>A0A6M2BUI6_9GAMM</name>
<feature type="chain" id="PRO_5027121858" evidence="1">
    <location>
        <begin position="20"/>
        <end position="737"/>
    </location>
</feature>
<comment type="caution">
    <text evidence="2">The sequence shown here is derived from an EMBL/GenBank/DDBJ whole genome shotgun (WGS) entry which is preliminary data.</text>
</comment>